<gene>
    <name evidence="3" type="ORF">Ssi02_07620</name>
</gene>
<protein>
    <submittedName>
        <fullName evidence="3">Uncharacterized protein</fullName>
    </submittedName>
</protein>
<evidence type="ECO:0000256" key="2">
    <source>
        <dbReference type="SAM" id="SignalP"/>
    </source>
</evidence>
<dbReference type="Proteomes" id="UP000606172">
    <property type="component" value="Unassembled WGS sequence"/>
</dbReference>
<organism evidence="3 4">
    <name type="scientific">Sinosporangium siamense</name>
    <dbReference type="NCBI Taxonomy" id="1367973"/>
    <lineage>
        <taxon>Bacteria</taxon>
        <taxon>Bacillati</taxon>
        <taxon>Actinomycetota</taxon>
        <taxon>Actinomycetes</taxon>
        <taxon>Streptosporangiales</taxon>
        <taxon>Streptosporangiaceae</taxon>
        <taxon>Sinosporangium</taxon>
    </lineage>
</organism>
<evidence type="ECO:0000256" key="1">
    <source>
        <dbReference type="SAM" id="MobiDB-lite"/>
    </source>
</evidence>
<dbReference type="AlphaFoldDB" id="A0A919RAT0"/>
<name>A0A919RAT0_9ACTN</name>
<reference evidence="3" key="1">
    <citation type="submission" date="2021-01" db="EMBL/GenBank/DDBJ databases">
        <title>Whole genome shotgun sequence of Sinosporangium siamense NBRC 109515.</title>
        <authorList>
            <person name="Komaki H."/>
            <person name="Tamura T."/>
        </authorList>
    </citation>
    <scope>NUCLEOTIDE SEQUENCE</scope>
    <source>
        <strain evidence="3">NBRC 109515</strain>
    </source>
</reference>
<evidence type="ECO:0000313" key="3">
    <source>
        <dbReference type="EMBL" id="GII90531.1"/>
    </source>
</evidence>
<accession>A0A919RAT0</accession>
<feature type="chain" id="PRO_5036928629" evidence="2">
    <location>
        <begin position="27"/>
        <end position="99"/>
    </location>
</feature>
<sequence length="99" mass="9068">MRIAHRLAALVLAAAAGGLAASPAVAAGPGPARADTPASGAGSVSGLLGGAGATTRGADPFVAVGGLLGNLVGAGKPKAAAPASTARDDAETRSAAVDD</sequence>
<keyword evidence="4" id="KW-1185">Reference proteome</keyword>
<keyword evidence="2" id="KW-0732">Signal</keyword>
<feature type="signal peptide" evidence="2">
    <location>
        <begin position="1"/>
        <end position="26"/>
    </location>
</feature>
<proteinExistence type="predicted"/>
<evidence type="ECO:0000313" key="4">
    <source>
        <dbReference type="Proteomes" id="UP000606172"/>
    </source>
</evidence>
<feature type="region of interest" description="Disordered" evidence="1">
    <location>
        <begin position="23"/>
        <end position="46"/>
    </location>
</feature>
<dbReference type="RefSeq" id="WP_204020997.1">
    <property type="nucleotide sequence ID" value="NZ_BOOW01000006.1"/>
</dbReference>
<comment type="caution">
    <text evidence="3">The sequence shown here is derived from an EMBL/GenBank/DDBJ whole genome shotgun (WGS) entry which is preliminary data.</text>
</comment>
<dbReference type="EMBL" id="BOOW01000006">
    <property type="protein sequence ID" value="GII90531.1"/>
    <property type="molecule type" value="Genomic_DNA"/>
</dbReference>
<feature type="region of interest" description="Disordered" evidence="1">
    <location>
        <begin position="75"/>
        <end position="99"/>
    </location>
</feature>